<dbReference type="GO" id="GO:0006154">
    <property type="term" value="P:adenosine catabolic process"/>
    <property type="evidence" value="ECO:0007669"/>
    <property type="project" value="TreeGrafter"/>
</dbReference>
<dbReference type="SUPFAM" id="SSF51556">
    <property type="entry name" value="Metallo-dependent hydrolases"/>
    <property type="match status" value="1"/>
</dbReference>
<dbReference type="EMBL" id="AZHW01000134">
    <property type="protein sequence ID" value="ETX02527.1"/>
    <property type="molecule type" value="Genomic_DNA"/>
</dbReference>
<protein>
    <recommendedName>
        <fullName evidence="4">Adenosine deaminase domain-containing protein</fullName>
    </recommendedName>
</protein>
<dbReference type="InterPro" id="IPR001365">
    <property type="entry name" value="A_deaminase_dom"/>
</dbReference>
<dbReference type="PANTHER" id="PTHR11409">
    <property type="entry name" value="ADENOSINE DEAMINASE"/>
    <property type="match status" value="1"/>
</dbReference>
<keyword evidence="3" id="KW-0378">Hydrolase</keyword>
<feature type="domain" description="Adenosine deaminase" evidence="4">
    <location>
        <begin position="540"/>
        <end position="646"/>
    </location>
</feature>
<dbReference type="PANTHER" id="PTHR11409:SF39">
    <property type="entry name" value="ADENOSINE DEAMINASE 2"/>
    <property type="match status" value="1"/>
</dbReference>
<evidence type="ECO:0000259" key="4">
    <source>
        <dbReference type="Pfam" id="PF00962"/>
    </source>
</evidence>
<dbReference type="GO" id="GO:0046872">
    <property type="term" value="F:metal ion binding"/>
    <property type="evidence" value="ECO:0007669"/>
    <property type="project" value="UniProtKB-KW"/>
</dbReference>
<name>W4LYS6_ENTF1</name>
<dbReference type="InterPro" id="IPR032466">
    <property type="entry name" value="Metal_Hydrolase"/>
</dbReference>
<evidence type="ECO:0000313" key="6">
    <source>
        <dbReference type="Proteomes" id="UP000019141"/>
    </source>
</evidence>
<dbReference type="HOGENOM" id="CLU_406934_0_0_7"/>
<dbReference type="GO" id="GO:0046103">
    <property type="term" value="P:inosine biosynthetic process"/>
    <property type="evidence" value="ECO:0007669"/>
    <property type="project" value="TreeGrafter"/>
</dbReference>
<organism evidence="5 6">
    <name type="scientific">Entotheonella factor</name>
    <dbReference type="NCBI Taxonomy" id="1429438"/>
    <lineage>
        <taxon>Bacteria</taxon>
        <taxon>Pseudomonadati</taxon>
        <taxon>Nitrospinota/Tectimicrobiota group</taxon>
        <taxon>Candidatus Tectimicrobiota</taxon>
        <taxon>Candidatus Entotheonellia</taxon>
        <taxon>Candidatus Entotheonellales</taxon>
        <taxon>Candidatus Entotheonellaceae</taxon>
        <taxon>Candidatus Entotheonella</taxon>
    </lineage>
</organism>
<keyword evidence="6" id="KW-1185">Reference proteome</keyword>
<evidence type="ECO:0000313" key="5">
    <source>
        <dbReference type="EMBL" id="ETX02527.1"/>
    </source>
</evidence>
<dbReference type="InterPro" id="IPR006330">
    <property type="entry name" value="Ado/ade_deaminase"/>
</dbReference>
<evidence type="ECO:0000256" key="2">
    <source>
        <dbReference type="ARBA" id="ARBA00022723"/>
    </source>
</evidence>
<dbReference type="Pfam" id="PF24681">
    <property type="entry name" value="Kelch_KLHDC2_KLHL20_DRC7"/>
    <property type="match status" value="1"/>
</dbReference>
<keyword evidence="2" id="KW-0479">Metal-binding</keyword>
<dbReference type="InterPro" id="IPR015915">
    <property type="entry name" value="Kelch-typ_b-propeller"/>
</dbReference>
<dbReference type="GO" id="GO:0004000">
    <property type="term" value="F:adenosine deaminase activity"/>
    <property type="evidence" value="ECO:0007669"/>
    <property type="project" value="TreeGrafter"/>
</dbReference>
<evidence type="ECO:0000256" key="3">
    <source>
        <dbReference type="ARBA" id="ARBA00022801"/>
    </source>
</evidence>
<dbReference type="Proteomes" id="UP000019141">
    <property type="component" value="Unassembled WGS sequence"/>
</dbReference>
<proteinExistence type="predicted"/>
<evidence type="ECO:0000256" key="1">
    <source>
        <dbReference type="ARBA" id="ARBA00001947"/>
    </source>
</evidence>
<dbReference type="AlphaFoldDB" id="W4LYS6"/>
<sequence>MPITHSPQPPQARIRHGLAYVNREKAILFGGIYFNSWKENQIDDVWTFNISNSQWEQSSVEPNMRASNGHGMCHFGNGKVLLFGGRNPEGEFLHETWVFKPETSSQKWTSKSQDPTVFPSARSMCQSMAYLGSNRAVLFGGWGPGYAPTKGKTWVYGYPISDLETDYDNSRQDFFDNHPPTDVFKEIKWGEGDKACEVKLQDLKHGVPDDIWKNKKFTDICDPINGTDPIVGTSLFKFLDAMPKGAILHLHPAAMGNFKNLLKHASEYKNGGQFYVLDLKKPDNATNNHPRSFFRFEKEQPSGYVPLKDRLHDKATLSKLYVTSDELKQARSSGDMWKYFQPIFDRIRPLLNQEELAKSYFEKACEHLKESNITHVELRTWWPIRGEAKIDTDINQLQAALNKNKDQLTYKVIYSRTRSIQGMEDIVDDLYAVGTYKANPNHSEVVGFDLFGEEDTGRPTSYFLDDIITAWERLGQKDLPPFYFHDGESDMSFQKSPDDDDSPDKVYFNNNMLDAYLLGRFSADHLMKSAKIPMSFKSWTRRVGHGLKLDKWSYLKQQYIQDGILIELCPISNQLLKYVDDLEEHPGKAYLTEGVPVSLNPDDPAMFGYQGVTHDFWLACMAWKLNLKQLKLLAYNSLKYSSLEGDYNDSNSEKGKAIQRWNDAWDTFVDQQNKK</sequence>
<dbReference type="Gene3D" id="2.120.10.80">
    <property type="entry name" value="Kelch-type beta propeller"/>
    <property type="match status" value="1"/>
</dbReference>
<comment type="caution">
    <text evidence="5">The sequence shown here is derived from an EMBL/GenBank/DDBJ whole genome shotgun (WGS) entry which is preliminary data.</text>
</comment>
<comment type="cofactor">
    <cofactor evidence="1">
        <name>Zn(2+)</name>
        <dbReference type="ChEBI" id="CHEBI:29105"/>
    </cofactor>
</comment>
<dbReference type="Pfam" id="PF00962">
    <property type="entry name" value="A_deaminase"/>
    <property type="match status" value="1"/>
</dbReference>
<accession>W4LYS6</accession>
<reference evidence="5 6" key="1">
    <citation type="journal article" date="2014" name="Nature">
        <title>An environmental bacterial taxon with a large and distinct metabolic repertoire.</title>
        <authorList>
            <person name="Wilson M.C."/>
            <person name="Mori T."/>
            <person name="Ruckert C."/>
            <person name="Uria A.R."/>
            <person name="Helf M.J."/>
            <person name="Takada K."/>
            <person name="Gernert C."/>
            <person name="Steffens U.A."/>
            <person name="Heycke N."/>
            <person name="Schmitt S."/>
            <person name="Rinke C."/>
            <person name="Helfrich E.J."/>
            <person name="Brachmann A.O."/>
            <person name="Gurgui C."/>
            <person name="Wakimoto T."/>
            <person name="Kracht M."/>
            <person name="Crusemann M."/>
            <person name="Hentschel U."/>
            <person name="Abe I."/>
            <person name="Matsunaga S."/>
            <person name="Kalinowski J."/>
            <person name="Takeyama H."/>
            <person name="Piel J."/>
        </authorList>
    </citation>
    <scope>NUCLEOTIDE SEQUENCE [LARGE SCALE GENOMIC DNA]</scope>
    <source>
        <strain evidence="6">TSY1</strain>
    </source>
</reference>
<dbReference type="SUPFAM" id="SSF117281">
    <property type="entry name" value="Kelch motif"/>
    <property type="match status" value="1"/>
</dbReference>
<gene>
    <name evidence="5" type="ORF">ETSY1_03265</name>
</gene>
<dbReference type="Gene3D" id="3.20.20.140">
    <property type="entry name" value="Metal-dependent hydrolases"/>
    <property type="match status" value="1"/>
</dbReference>